<keyword evidence="2 6" id="KW-0812">Transmembrane</keyword>
<organism evidence="9 10">
    <name type="scientific">Aminomonas paucivorans DSM 12260</name>
    <dbReference type="NCBI Taxonomy" id="584708"/>
    <lineage>
        <taxon>Bacteria</taxon>
        <taxon>Thermotogati</taxon>
        <taxon>Synergistota</taxon>
        <taxon>Synergistia</taxon>
        <taxon>Synergistales</taxon>
        <taxon>Synergistaceae</taxon>
        <taxon>Aminomonas</taxon>
    </lineage>
</organism>
<evidence type="ECO:0000256" key="2">
    <source>
        <dbReference type="ARBA" id="ARBA00022692"/>
    </source>
</evidence>
<keyword evidence="10" id="KW-1185">Reference proteome</keyword>
<name>E3CUY3_9BACT</name>
<dbReference type="EMBL" id="CM001022">
    <property type="protein sequence ID" value="EFQ24109.1"/>
    <property type="molecule type" value="Genomic_DNA"/>
</dbReference>
<dbReference type="RefSeq" id="WP_006301329.1">
    <property type="nucleotide sequence ID" value="NZ_CM001022.1"/>
</dbReference>
<feature type="domain" description="Lipopolysaccharide assembly protein A" evidence="8">
    <location>
        <begin position="21"/>
        <end position="86"/>
    </location>
</feature>
<dbReference type="Proteomes" id="UP000005096">
    <property type="component" value="Chromosome"/>
</dbReference>
<feature type="chain" id="PRO_5005673232" description="Lipopolysaccharide assembly protein A domain-containing protein" evidence="7">
    <location>
        <begin position="22"/>
        <end position="134"/>
    </location>
</feature>
<dbReference type="eggNOG" id="COG5416">
    <property type="taxonomic scope" value="Bacteria"/>
</dbReference>
<evidence type="ECO:0000313" key="9">
    <source>
        <dbReference type="EMBL" id="EFQ24109.1"/>
    </source>
</evidence>
<feature type="coiled-coil region" evidence="5">
    <location>
        <begin position="59"/>
        <end position="93"/>
    </location>
</feature>
<dbReference type="STRING" id="584708.Apau_1691"/>
<dbReference type="PaxDb" id="584708-Apau_1691"/>
<dbReference type="GO" id="GO:0005886">
    <property type="term" value="C:plasma membrane"/>
    <property type="evidence" value="ECO:0007669"/>
    <property type="project" value="InterPro"/>
</dbReference>
<accession>E3CUY3</accession>
<keyword evidence="3 6" id="KW-1133">Transmembrane helix</keyword>
<evidence type="ECO:0000256" key="4">
    <source>
        <dbReference type="ARBA" id="ARBA00023136"/>
    </source>
</evidence>
<evidence type="ECO:0000256" key="5">
    <source>
        <dbReference type="SAM" id="Coils"/>
    </source>
</evidence>
<keyword evidence="4 6" id="KW-0472">Membrane</keyword>
<keyword evidence="7" id="KW-0732">Signal</keyword>
<feature type="signal peptide" evidence="7">
    <location>
        <begin position="1"/>
        <end position="21"/>
    </location>
</feature>
<evidence type="ECO:0000256" key="1">
    <source>
        <dbReference type="ARBA" id="ARBA00022475"/>
    </source>
</evidence>
<dbReference type="Pfam" id="PF06305">
    <property type="entry name" value="LapA_dom"/>
    <property type="match status" value="1"/>
</dbReference>
<sequence length="134" mass="14761">MKSYTLAVALAMLLSALYAFQNPGDVTVRFLLYERTVPQGLWEVLLFSSGVVLMWLFSLGALLEVRKKYRSQLKAAEKRAEGLEEERKSLLAAFQHRNGQEVLPQPAADPSFAGVSLADPAPLEASEEGMQGHP</sequence>
<evidence type="ECO:0000259" key="8">
    <source>
        <dbReference type="Pfam" id="PF06305"/>
    </source>
</evidence>
<dbReference type="HOGENOM" id="CLU_2107832_0_0_0"/>
<reference evidence="9 10" key="1">
    <citation type="journal article" date="2010" name="Stand. Genomic Sci.">
        <title>Non-contiguous finished genome sequence of Aminomonas paucivorans type strain (GLU-3).</title>
        <authorList>
            <person name="Pitluck S."/>
            <person name="Yasawong M."/>
            <person name="Held B."/>
            <person name="Lapidus A."/>
            <person name="Nolan M."/>
            <person name="Copeland A."/>
            <person name="Lucas S."/>
            <person name="Del Rio T.G."/>
            <person name="Tice H."/>
            <person name="Cheng J.F."/>
            <person name="Chertkov O."/>
            <person name="Goodwin L."/>
            <person name="Tapia R."/>
            <person name="Han C."/>
            <person name="Liolios K."/>
            <person name="Ivanova N."/>
            <person name="Mavromatis K."/>
            <person name="Ovchinnikova G."/>
            <person name="Pati A."/>
            <person name="Chen A."/>
            <person name="Palaniappan K."/>
            <person name="Land M."/>
            <person name="Hauser L."/>
            <person name="Chang Y.J."/>
            <person name="Jeffries C.D."/>
            <person name="Pukall R."/>
            <person name="Spring S."/>
            <person name="Rohde M."/>
            <person name="Sikorski J."/>
            <person name="Goker M."/>
            <person name="Woyke T."/>
            <person name="Bristow J."/>
            <person name="Eisen J.A."/>
            <person name="Markowitz V."/>
            <person name="Hugenholtz P."/>
            <person name="Kyrpides N.C."/>
            <person name="Klenk H.P."/>
        </authorList>
    </citation>
    <scope>NUCLEOTIDE SEQUENCE [LARGE SCALE GENOMIC DNA]</scope>
    <source>
        <strain evidence="9 10">DSM 12260</strain>
    </source>
</reference>
<dbReference type="InterPro" id="IPR010445">
    <property type="entry name" value="LapA_dom"/>
</dbReference>
<evidence type="ECO:0000256" key="3">
    <source>
        <dbReference type="ARBA" id="ARBA00022989"/>
    </source>
</evidence>
<keyword evidence="1" id="KW-1003">Cell membrane</keyword>
<feature type="transmembrane region" description="Helical" evidence="6">
    <location>
        <begin position="45"/>
        <end position="65"/>
    </location>
</feature>
<evidence type="ECO:0000256" key="6">
    <source>
        <dbReference type="SAM" id="Phobius"/>
    </source>
</evidence>
<evidence type="ECO:0000256" key="7">
    <source>
        <dbReference type="SAM" id="SignalP"/>
    </source>
</evidence>
<keyword evidence="5" id="KW-0175">Coiled coil</keyword>
<dbReference type="OrthoDB" id="5536at2"/>
<proteinExistence type="predicted"/>
<evidence type="ECO:0000313" key="10">
    <source>
        <dbReference type="Proteomes" id="UP000005096"/>
    </source>
</evidence>
<protein>
    <recommendedName>
        <fullName evidence="8">Lipopolysaccharide assembly protein A domain-containing protein</fullName>
    </recommendedName>
</protein>
<dbReference type="AlphaFoldDB" id="E3CUY3"/>
<gene>
    <name evidence="9" type="ORF">Apau_1691</name>
</gene>